<dbReference type="AlphaFoldDB" id="A0AB39UFJ4"/>
<evidence type="ECO:0000256" key="1">
    <source>
        <dbReference type="SAM" id="Phobius"/>
    </source>
</evidence>
<feature type="transmembrane region" description="Helical" evidence="1">
    <location>
        <begin position="472"/>
        <end position="494"/>
    </location>
</feature>
<feature type="transmembrane region" description="Helical" evidence="1">
    <location>
        <begin position="239"/>
        <end position="260"/>
    </location>
</feature>
<name>A0AB39UFJ4_9BIFI</name>
<reference evidence="2" key="1">
    <citation type="submission" date="2023-07" db="EMBL/GenBank/DDBJ databases">
        <title>Bifidobacterium aquikefiriaerophilum sp. nov. and Bifidobacterium eccum sp. nov., isolated from water kefir.</title>
        <authorList>
            <person name="Breselge S."/>
            <person name="Bellassi P."/>
            <person name="Barcenilla C."/>
            <person name="Alvarez-Ordonez A."/>
            <person name="Morelli L."/>
            <person name="Cotter P.D."/>
        </authorList>
    </citation>
    <scope>NUCLEOTIDE SEQUENCE</scope>
    <source>
        <strain evidence="2">WK048_4_13</strain>
        <plasmid evidence="2">unnamed1</plasmid>
    </source>
</reference>
<feature type="transmembrane region" description="Helical" evidence="1">
    <location>
        <begin position="214"/>
        <end position="233"/>
    </location>
</feature>
<keyword evidence="2" id="KW-0614">Plasmid</keyword>
<feature type="transmembrane region" description="Helical" evidence="1">
    <location>
        <begin position="61"/>
        <end position="81"/>
    </location>
</feature>
<keyword evidence="1" id="KW-1133">Transmembrane helix</keyword>
<keyword evidence="1" id="KW-0812">Transmembrane</keyword>
<feature type="transmembrane region" description="Helical" evidence="1">
    <location>
        <begin position="37"/>
        <end position="55"/>
    </location>
</feature>
<dbReference type="RefSeq" id="WP_369343231.1">
    <property type="nucleotide sequence ID" value="NZ_CP129676.1"/>
</dbReference>
<protein>
    <submittedName>
        <fullName evidence="2">Uncharacterized protein</fullName>
    </submittedName>
</protein>
<proteinExistence type="predicted"/>
<feature type="transmembrane region" description="Helical" evidence="1">
    <location>
        <begin position="297"/>
        <end position="316"/>
    </location>
</feature>
<dbReference type="EMBL" id="CP129676">
    <property type="protein sequence ID" value="XDS47701.1"/>
    <property type="molecule type" value="Genomic_DNA"/>
</dbReference>
<sequence length="504" mass="56309">MRKHTVGKRAGLLRHAIPWLLARDLHALGQRHDPRRLLAVYALVVVALSAAGLLLMEPWPYILVLCLVGLLFAPSFLYNTVRARHEARRFTDVTVYIKQMLYAFGQSRKVLDALGEVSLLFRPGSDMRPTLDRAVMAISDPTAAKGDVEEPALRIIEEQYPSRYVTQLHRFLLTVERTGGDFTSSTKLLLDSCAAWESRTRRLQDLRRTKRRDILISLIASVALVAFMLRMLSDGEATAATPLVASVNTLMIVVCMMIYLSAERRLSGDLLAAPQADDERLATTYVRYVHYDPRRELRGSLLWSLLPLGIIAFGMWQRLTAVAVVGAVLLPVMLMQHEISHRLKRRELTREIAVAFPQWLMEIALLLQTENVQVAIFRSVDTAFPVLRPALEELREALQRDPTGTGPYFSFLETFDMPDVTMSMQMLYSLSQGTSNADTGGDQVAAIVRNNNASLDRAEDVRTANRMASMSVLFYAPTLLGSAVLLVDMSVYMVTLLSSLGGVS</sequence>
<organism evidence="2">
    <name type="scientific">Bifidobacterium fermentum</name>
    <dbReference type="NCBI Taxonomy" id="3059035"/>
    <lineage>
        <taxon>Bacteria</taxon>
        <taxon>Bacillati</taxon>
        <taxon>Actinomycetota</taxon>
        <taxon>Actinomycetes</taxon>
        <taxon>Bifidobacteriales</taxon>
        <taxon>Bifidobacteriaceae</taxon>
        <taxon>Bifidobacterium</taxon>
    </lineage>
</organism>
<geneLocation type="plasmid" evidence="2">
    <name>unnamed1</name>
</geneLocation>
<feature type="transmembrane region" description="Helical" evidence="1">
    <location>
        <begin position="322"/>
        <end position="340"/>
    </location>
</feature>
<keyword evidence="1" id="KW-0472">Membrane</keyword>
<gene>
    <name evidence="2" type="ORF">QN217_10835</name>
</gene>
<accession>A0AB39UFJ4</accession>
<evidence type="ECO:0000313" key="2">
    <source>
        <dbReference type="EMBL" id="XDS47701.1"/>
    </source>
</evidence>